<dbReference type="InterPro" id="IPR014718">
    <property type="entry name" value="GH-type_carb-bd"/>
</dbReference>
<dbReference type="GO" id="GO:0005975">
    <property type="term" value="P:carbohydrate metabolic process"/>
    <property type="evidence" value="ECO:0007669"/>
    <property type="project" value="InterPro"/>
</dbReference>
<dbReference type="EMBL" id="ML178868">
    <property type="protein sequence ID" value="TFK96024.1"/>
    <property type="molecule type" value="Genomic_DNA"/>
</dbReference>
<dbReference type="GO" id="GO:0030246">
    <property type="term" value="F:carbohydrate binding"/>
    <property type="evidence" value="ECO:0007669"/>
    <property type="project" value="InterPro"/>
</dbReference>
<sequence>MASESTIKSVSTLVDGSRWMLFGNSVNGKVYWDPSTLGDGFAYPDVELHGNGGVNINATAMNQLGDAWDAHVFPLFADALAPNTTRVSSGRLVGARMFPASDYFVHRGENYVTTLKMLSSRTLHSRCAPGANGRPGLNSLGFQISDGLLYTYVSGNEYIDIQHVWDWNLLPGITTDYAGTPLRCADQTYYGLEDFVGGAAIGNLGVAAMRYTNPMTHSFYFQKAWFFLQGGRQHVVVSDAWSNGTQPVYSVLDRKRKRRAILVDDVDVYAE</sequence>
<feature type="domain" description="Polysaccharide lyase family 8 central" evidence="1">
    <location>
        <begin position="96"/>
        <end position="264"/>
    </location>
</feature>
<dbReference type="Pfam" id="PF02278">
    <property type="entry name" value="Lyase_8"/>
    <property type="match status" value="1"/>
</dbReference>
<protein>
    <submittedName>
        <fullName evidence="2">Galactose mutarotase-like domain-containing protein</fullName>
    </submittedName>
</protein>
<dbReference type="GO" id="GO:0016829">
    <property type="term" value="F:lyase activity"/>
    <property type="evidence" value="ECO:0007669"/>
    <property type="project" value="InterPro"/>
</dbReference>
<accession>A0A5C3Q1P2</accession>
<dbReference type="AlphaFoldDB" id="A0A5C3Q1P2"/>
<dbReference type="InterPro" id="IPR011013">
    <property type="entry name" value="Gal_mutarotase_sf_dom"/>
</dbReference>
<dbReference type="OrthoDB" id="5980780at2759"/>
<keyword evidence="3" id="KW-1185">Reference proteome</keyword>
<dbReference type="PANTHER" id="PTHR38481">
    <property type="entry name" value="HYALURONATE LYASE"/>
    <property type="match status" value="1"/>
</dbReference>
<evidence type="ECO:0000313" key="3">
    <source>
        <dbReference type="Proteomes" id="UP000305067"/>
    </source>
</evidence>
<reference evidence="2 3" key="1">
    <citation type="journal article" date="2019" name="Nat. Ecol. Evol.">
        <title>Megaphylogeny resolves global patterns of mushroom evolution.</title>
        <authorList>
            <person name="Varga T."/>
            <person name="Krizsan K."/>
            <person name="Foldi C."/>
            <person name="Dima B."/>
            <person name="Sanchez-Garcia M."/>
            <person name="Sanchez-Ramirez S."/>
            <person name="Szollosi G.J."/>
            <person name="Szarkandi J.G."/>
            <person name="Papp V."/>
            <person name="Albert L."/>
            <person name="Andreopoulos W."/>
            <person name="Angelini C."/>
            <person name="Antonin V."/>
            <person name="Barry K.W."/>
            <person name="Bougher N.L."/>
            <person name="Buchanan P."/>
            <person name="Buyck B."/>
            <person name="Bense V."/>
            <person name="Catcheside P."/>
            <person name="Chovatia M."/>
            <person name="Cooper J."/>
            <person name="Damon W."/>
            <person name="Desjardin D."/>
            <person name="Finy P."/>
            <person name="Geml J."/>
            <person name="Haridas S."/>
            <person name="Hughes K."/>
            <person name="Justo A."/>
            <person name="Karasinski D."/>
            <person name="Kautmanova I."/>
            <person name="Kiss B."/>
            <person name="Kocsube S."/>
            <person name="Kotiranta H."/>
            <person name="LaButti K.M."/>
            <person name="Lechner B.E."/>
            <person name="Liimatainen K."/>
            <person name="Lipzen A."/>
            <person name="Lukacs Z."/>
            <person name="Mihaltcheva S."/>
            <person name="Morgado L.N."/>
            <person name="Niskanen T."/>
            <person name="Noordeloos M.E."/>
            <person name="Ohm R.A."/>
            <person name="Ortiz-Santana B."/>
            <person name="Ovrebo C."/>
            <person name="Racz N."/>
            <person name="Riley R."/>
            <person name="Savchenko A."/>
            <person name="Shiryaev A."/>
            <person name="Soop K."/>
            <person name="Spirin V."/>
            <person name="Szebenyi C."/>
            <person name="Tomsovsky M."/>
            <person name="Tulloss R.E."/>
            <person name="Uehling J."/>
            <person name="Grigoriev I.V."/>
            <person name="Vagvolgyi C."/>
            <person name="Papp T."/>
            <person name="Martin F.M."/>
            <person name="Miettinen O."/>
            <person name="Hibbett D.S."/>
            <person name="Nagy L.G."/>
        </authorList>
    </citation>
    <scope>NUCLEOTIDE SEQUENCE [LARGE SCALE GENOMIC DNA]</scope>
    <source>
        <strain evidence="2 3">CBS 309.79</strain>
    </source>
</reference>
<evidence type="ECO:0000313" key="2">
    <source>
        <dbReference type="EMBL" id="TFK96024.1"/>
    </source>
</evidence>
<gene>
    <name evidence="2" type="ORF">BDV98DRAFT_608560</name>
</gene>
<organism evidence="2 3">
    <name type="scientific">Pterulicium gracile</name>
    <dbReference type="NCBI Taxonomy" id="1884261"/>
    <lineage>
        <taxon>Eukaryota</taxon>
        <taxon>Fungi</taxon>
        <taxon>Dikarya</taxon>
        <taxon>Basidiomycota</taxon>
        <taxon>Agaricomycotina</taxon>
        <taxon>Agaricomycetes</taxon>
        <taxon>Agaricomycetidae</taxon>
        <taxon>Agaricales</taxon>
        <taxon>Pleurotineae</taxon>
        <taxon>Pterulaceae</taxon>
        <taxon>Pterulicium</taxon>
    </lineage>
</organism>
<proteinExistence type="predicted"/>
<dbReference type="PANTHER" id="PTHR38481:SF1">
    <property type="entry name" value="HYALURONATE LYASE"/>
    <property type="match status" value="1"/>
</dbReference>
<dbReference type="InterPro" id="IPR003159">
    <property type="entry name" value="Lyase_8_central_dom"/>
</dbReference>
<name>A0A5C3Q1P2_9AGAR</name>
<dbReference type="GO" id="GO:0005576">
    <property type="term" value="C:extracellular region"/>
    <property type="evidence" value="ECO:0007669"/>
    <property type="project" value="InterPro"/>
</dbReference>
<dbReference type="InterPro" id="IPR038970">
    <property type="entry name" value="Lyase_8"/>
</dbReference>
<dbReference type="Proteomes" id="UP000305067">
    <property type="component" value="Unassembled WGS sequence"/>
</dbReference>
<evidence type="ECO:0000259" key="1">
    <source>
        <dbReference type="Pfam" id="PF02278"/>
    </source>
</evidence>
<dbReference type="SUPFAM" id="SSF74650">
    <property type="entry name" value="Galactose mutarotase-like"/>
    <property type="match status" value="1"/>
</dbReference>
<dbReference type="Gene3D" id="2.70.98.10">
    <property type="match status" value="1"/>
</dbReference>